<feature type="compositionally biased region" description="Gly residues" evidence="1">
    <location>
        <begin position="51"/>
        <end position="60"/>
    </location>
</feature>
<feature type="compositionally biased region" description="Basic and acidic residues" evidence="1">
    <location>
        <begin position="78"/>
        <end position="94"/>
    </location>
</feature>
<name>S8DMA7_9LAMI</name>
<keyword evidence="3" id="KW-1185">Reference proteome</keyword>
<accession>S8DMA7</accession>
<protein>
    <submittedName>
        <fullName evidence="2">Uncharacterized protein</fullName>
    </submittedName>
</protein>
<dbReference type="AlphaFoldDB" id="S8DMA7"/>
<evidence type="ECO:0000256" key="1">
    <source>
        <dbReference type="SAM" id="MobiDB-lite"/>
    </source>
</evidence>
<feature type="compositionally biased region" description="Basic residues" evidence="1">
    <location>
        <begin position="286"/>
        <end position="302"/>
    </location>
</feature>
<feature type="region of interest" description="Disordered" evidence="1">
    <location>
        <begin position="190"/>
        <end position="232"/>
    </location>
</feature>
<feature type="region of interest" description="Disordered" evidence="1">
    <location>
        <begin position="258"/>
        <end position="348"/>
    </location>
</feature>
<dbReference type="PANTHER" id="PTHR31722:SF0">
    <property type="entry name" value="OS06G0675200 PROTEIN"/>
    <property type="match status" value="1"/>
</dbReference>
<reference evidence="2 3" key="1">
    <citation type="journal article" date="2013" name="BMC Genomics">
        <title>The miniature genome of a carnivorous plant Genlisea aurea contains a low number of genes and short non-coding sequences.</title>
        <authorList>
            <person name="Leushkin E.V."/>
            <person name="Sutormin R.A."/>
            <person name="Nabieva E.R."/>
            <person name="Penin A.A."/>
            <person name="Kondrashov A.S."/>
            <person name="Logacheva M.D."/>
        </authorList>
    </citation>
    <scope>NUCLEOTIDE SEQUENCE [LARGE SCALE GENOMIC DNA]</scope>
</reference>
<gene>
    <name evidence="2" type="ORF">M569_10654</name>
</gene>
<dbReference type="OrthoDB" id="689767at2759"/>
<dbReference type="Proteomes" id="UP000015453">
    <property type="component" value="Unassembled WGS sequence"/>
</dbReference>
<organism evidence="2 3">
    <name type="scientific">Genlisea aurea</name>
    <dbReference type="NCBI Taxonomy" id="192259"/>
    <lineage>
        <taxon>Eukaryota</taxon>
        <taxon>Viridiplantae</taxon>
        <taxon>Streptophyta</taxon>
        <taxon>Embryophyta</taxon>
        <taxon>Tracheophyta</taxon>
        <taxon>Spermatophyta</taxon>
        <taxon>Magnoliopsida</taxon>
        <taxon>eudicotyledons</taxon>
        <taxon>Gunneridae</taxon>
        <taxon>Pentapetalae</taxon>
        <taxon>asterids</taxon>
        <taxon>lamiids</taxon>
        <taxon>Lamiales</taxon>
        <taxon>Lentibulariaceae</taxon>
        <taxon>Genlisea</taxon>
    </lineage>
</organism>
<evidence type="ECO:0000313" key="3">
    <source>
        <dbReference type="Proteomes" id="UP000015453"/>
    </source>
</evidence>
<feature type="region of interest" description="Disordered" evidence="1">
    <location>
        <begin position="41"/>
        <end position="94"/>
    </location>
</feature>
<sequence length="423" mass="45378">MAMASACVNVIEMPSESLFDGGGAGKYQACGWLSPMISRGREIAEEEAERGGGGGGGGGDTRSAKKNQEIDAAEDDESGRKKAEEPDPDYREGDFADFEFRLEDPVKMLAADELFSDGKLVPLHLAAFRQSIANVSESSGVGSAGGPIFRRINEMPQSTDPYLFSPKAPRCSSRWKELLGLKKLYQNSNVKAEDPRSVPAAALSSHSSRSSEGSLKQFLHRSSKSSLSNPSTSYYSSLDLPLLKDADLETLSISARLSLSSSSSGHEHDDLPRLSLDSEKPSVIARRSHHKTRNPSKGRVLKPRTAAAPSEKSTVPSRAGRSSLRRTLESSSTIPVSGGVSADSPRINSSGKIVFHGLERSSSSPSTLNGGPRHKHRVGMERSYSANVRITPVLNVPVCSLRGSSKSGVFGFSLFQSSQHKKE</sequence>
<proteinExistence type="predicted"/>
<feature type="compositionally biased region" description="Basic and acidic residues" evidence="1">
    <location>
        <begin position="265"/>
        <end position="280"/>
    </location>
</feature>
<comment type="caution">
    <text evidence="2">The sequence shown here is derived from an EMBL/GenBank/DDBJ whole genome shotgun (WGS) entry which is preliminary data.</text>
</comment>
<evidence type="ECO:0000313" key="2">
    <source>
        <dbReference type="EMBL" id="EPS64128.1"/>
    </source>
</evidence>
<dbReference type="PANTHER" id="PTHR31722">
    <property type="entry name" value="OS06G0675200 PROTEIN"/>
    <property type="match status" value="1"/>
</dbReference>
<dbReference type="EMBL" id="AUSU01005027">
    <property type="protein sequence ID" value="EPS64128.1"/>
    <property type="molecule type" value="Genomic_DNA"/>
</dbReference>
<feature type="non-terminal residue" evidence="2">
    <location>
        <position position="423"/>
    </location>
</feature>
<feature type="compositionally biased region" description="Low complexity" evidence="1">
    <location>
        <begin position="204"/>
        <end position="214"/>
    </location>
</feature>